<name>D2QNF3_SPILD</name>
<protein>
    <submittedName>
        <fullName evidence="1">Uncharacterized protein</fullName>
    </submittedName>
</protein>
<dbReference type="AlphaFoldDB" id="D2QNF3"/>
<dbReference type="Proteomes" id="UP000002028">
    <property type="component" value="Chromosome"/>
</dbReference>
<dbReference type="KEGG" id="sli:Slin_3332"/>
<accession>D2QNF3</accession>
<evidence type="ECO:0000313" key="2">
    <source>
        <dbReference type="Proteomes" id="UP000002028"/>
    </source>
</evidence>
<reference evidence="1 2" key="1">
    <citation type="journal article" date="2010" name="Stand. Genomic Sci.">
        <title>Complete genome sequence of Spirosoma linguale type strain (1).</title>
        <authorList>
            <person name="Lail K."/>
            <person name="Sikorski J."/>
            <person name="Saunders E."/>
            <person name="Lapidus A."/>
            <person name="Glavina Del Rio T."/>
            <person name="Copeland A."/>
            <person name="Tice H."/>
            <person name="Cheng J.-F."/>
            <person name="Lucas S."/>
            <person name="Nolan M."/>
            <person name="Bruce D."/>
            <person name="Goodwin L."/>
            <person name="Pitluck S."/>
            <person name="Ivanova N."/>
            <person name="Mavromatis K."/>
            <person name="Ovchinnikova G."/>
            <person name="Pati A."/>
            <person name="Chen A."/>
            <person name="Palaniappan K."/>
            <person name="Land M."/>
            <person name="Hauser L."/>
            <person name="Chang Y.-J."/>
            <person name="Jeffries C.D."/>
            <person name="Chain P."/>
            <person name="Brettin T."/>
            <person name="Detter J.C."/>
            <person name="Schuetze A."/>
            <person name="Rohde M."/>
            <person name="Tindall B.J."/>
            <person name="Goeker M."/>
            <person name="Bristow J."/>
            <person name="Eisen J.A."/>
            <person name="Markowitz V."/>
            <person name="Hugenholtz P."/>
            <person name="Kyrpides N.C."/>
            <person name="Klenk H.-P."/>
            <person name="Chen F."/>
        </authorList>
    </citation>
    <scope>NUCLEOTIDE SEQUENCE [LARGE SCALE GENOMIC DNA]</scope>
    <source>
        <strain evidence="2">ATCC 33905 / DSM 74 / LMG 10896 / Claus 1</strain>
    </source>
</reference>
<sequence>MKSILVATILASSTLGTLVRAQYRPLGAITMWTDGYVVTLENDTLRGQVRVGSMVNDSPASIHVKIDDGTKTNVKGEKVRLLAQRIPAFAYATGSIPRERETVIFERVPNPRRNGKPTLLERLTPSGGRIALYFDVSGWKKTSEYTFGNFAFELDRQDLSYIVLKNGNESVLAKRGEIEVVHDQLFGDCPALIRTYPNVTRRDWNRLGDMVLAYNELCR</sequence>
<evidence type="ECO:0000313" key="1">
    <source>
        <dbReference type="EMBL" id="ADB39342.1"/>
    </source>
</evidence>
<dbReference type="RefSeq" id="WP_012927863.1">
    <property type="nucleotide sequence ID" value="NC_013730.1"/>
</dbReference>
<organism evidence="1 2">
    <name type="scientific">Spirosoma linguale (strain ATCC 33905 / DSM 74 / LMG 10896 / Claus 1)</name>
    <dbReference type="NCBI Taxonomy" id="504472"/>
    <lineage>
        <taxon>Bacteria</taxon>
        <taxon>Pseudomonadati</taxon>
        <taxon>Bacteroidota</taxon>
        <taxon>Cytophagia</taxon>
        <taxon>Cytophagales</taxon>
        <taxon>Cytophagaceae</taxon>
        <taxon>Spirosoma</taxon>
    </lineage>
</organism>
<proteinExistence type="predicted"/>
<dbReference type="HOGENOM" id="CLU_1260797_0_0_10"/>
<gene>
    <name evidence="1" type="ordered locus">Slin_3332</name>
</gene>
<keyword evidence="2" id="KW-1185">Reference proteome</keyword>
<dbReference type="EMBL" id="CP001769">
    <property type="protein sequence ID" value="ADB39342.1"/>
    <property type="molecule type" value="Genomic_DNA"/>
</dbReference>